<feature type="compositionally biased region" description="Basic and acidic residues" evidence="1">
    <location>
        <begin position="76"/>
        <end position="87"/>
    </location>
</feature>
<evidence type="ECO:0000256" key="1">
    <source>
        <dbReference type="SAM" id="MobiDB-lite"/>
    </source>
</evidence>
<evidence type="ECO:0008006" key="3">
    <source>
        <dbReference type="Google" id="ProtNLM"/>
    </source>
</evidence>
<sequence length="120" mass="13634">MIRGKSPRADLKHSYRKVLWRSAGLSVLFHLLFCATVPPLEFEPRIAPERLLVITLEHIPETRQQIPPPPTVREPVAVHDAGEHPPPDYRPPAELPGEEEEIALEEAVEVWMLEKKPSVI</sequence>
<feature type="region of interest" description="Disordered" evidence="1">
    <location>
        <begin position="63"/>
        <end position="95"/>
    </location>
</feature>
<feature type="non-terminal residue" evidence="2">
    <location>
        <position position="120"/>
    </location>
</feature>
<gene>
    <name evidence="2" type="ORF">METZ01_LOCUS419682</name>
</gene>
<organism evidence="2">
    <name type="scientific">marine metagenome</name>
    <dbReference type="NCBI Taxonomy" id="408172"/>
    <lineage>
        <taxon>unclassified sequences</taxon>
        <taxon>metagenomes</taxon>
        <taxon>ecological metagenomes</taxon>
    </lineage>
</organism>
<reference evidence="2" key="1">
    <citation type="submission" date="2018-05" db="EMBL/GenBank/DDBJ databases">
        <authorList>
            <person name="Lanie J.A."/>
            <person name="Ng W.-L."/>
            <person name="Kazmierczak K.M."/>
            <person name="Andrzejewski T.M."/>
            <person name="Davidsen T.M."/>
            <person name="Wayne K.J."/>
            <person name="Tettelin H."/>
            <person name="Glass J.I."/>
            <person name="Rusch D."/>
            <person name="Podicherti R."/>
            <person name="Tsui H.-C.T."/>
            <person name="Winkler M.E."/>
        </authorList>
    </citation>
    <scope>NUCLEOTIDE SEQUENCE</scope>
</reference>
<accession>A0A382X8Z9</accession>
<proteinExistence type="predicted"/>
<dbReference type="AlphaFoldDB" id="A0A382X8Z9"/>
<evidence type="ECO:0000313" key="2">
    <source>
        <dbReference type="EMBL" id="SVD66828.1"/>
    </source>
</evidence>
<protein>
    <recommendedName>
        <fullName evidence="3">Energy transducer TonB</fullName>
    </recommendedName>
</protein>
<name>A0A382X8Z9_9ZZZZ</name>
<dbReference type="EMBL" id="UINC01165438">
    <property type="protein sequence ID" value="SVD66828.1"/>
    <property type="molecule type" value="Genomic_DNA"/>
</dbReference>